<gene>
    <name evidence="11" type="ORF">D8674_024064</name>
</gene>
<dbReference type="Pfam" id="PF00847">
    <property type="entry name" value="AP2"/>
    <property type="match status" value="1"/>
</dbReference>
<comment type="similarity">
    <text evidence="8">Belongs to the AP2/ERF transcription factor family. ERF subfamily.</text>
</comment>
<dbReference type="SMART" id="SM00380">
    <property type="entry name" value="AP2"/>
    <property type="match status" value="1"/>
</dbReference>
<keyword evidence="6" id="KW-0804">Transcription</keyword>
<feature type="compositionally biased region" description="Basic residues" evidence="9">
    <location>
        <begin position="45"/>
        <end position="59"/>
    </location>
</feature>
<evidence type="ECO:0000313" key="12">
    <source>
        <dbReference type="Proteomes" id="UP000327157"/>
    </source>
</evidence>
<dbReference type="GO" id="GO:0006950">
    <property type="term" value="P:response to stress"/>
    <property type="evidence" value="ECO:0007669"/>
    <property type="project" value="TreeGrafter"/>
</dbReference>
<evidence type="ECO:0000256" key="6">
    <source>
        <dbReference type="ARBA" id="ARBA00023163"/>
    </source>
</evidence>
<dbReference type="InterPro" id="IPR001471">
    <property type="entry name" value="AP2/ERF_dom"/>
</dbReference>
<dbReference type="FunFam" id="3.30.730.10:FF:000001">
    <property type="entry name" value="Ethylene-responsive transcription factor 2"/>
    <property type="match status" value="1"/>
</dbReference>
<keyword evidence="4" id="KW-0238">DNA-binding</keyword>
<dbReference type="PANTHER" id="PTHR31241:SF62">
    <property type="entry name" value="DEHYDRATION-RESPONSIVE ELEMENT-BINDING PROTEIN 2D"/>
    <property type="match status" value="1"/>
</dbReference>
<dbReference type="AlphaFoldDB" id="A0A5N5H6Z0"/>
<reference evidence="11 12" key="3">
    <citation type="submission" date="2019-11" db="EMBL/GenBank/DDBJ databases">
        <title>A de novo genome assembly of a pear dwarfing rootstock.</title>
        <authorList>
            <person name="Wang F."/>
            <person name="Wang J."/>
            <person name="Li S."/>
            <person name="Zhang Y."/>
            <person name="Fang M."/>
            <person name="Ma L."/>
            <person name="Zhao Y."/>
            <person name="Jiang S."/>
        </authorList>
    </citation>
    <scope>NUCLEOTIDE SEQUENCE [LARGE SCALE GENOMIC DNA]</scope>
    <source>
        <strain evidence="11">S2</strain>
        <tissue evidence="11">Leaf</tissue>
    </source>
</reference>
<evidence type="ECO:0000256" key="7">
    <source>
        <dbReference type="ARBA" id="ARBA00023242"/>
    </source>
</evidence>
<keyword evidence="12" id="KW-1185">Reference proteome</keyword>
<dbReference type="InterPro" id="IPR036955">
    <property type="entry name" value="AP2/ERF_dom_sf"/>
</dbReference>
<evidence type="ECO:0000256" key="8">
    <source>
        <dbReference type="ARBA" id="ARBA00024343"/>
    </source>
</evidence>
<dbReference type="GO" id="GO:0045893">
    <property type="term" value="P:positive regulation of DNA-templated transcription"/>
    <property type="evidence" value="ECO:0007669"/>
    <property type="project" value="TreeGrafter"/>
</dbReference>
<feature type="region of interest" description="Disordered" evidence="9">
    <location>
        <begin position="41"/>
        <end position="63"/>
    </location>
</feature>
<evidence type="ECO:0000313" key="11">
    <source>
        <dbReference type="EMBL" id="KAB2621882.1"/>
    </source>
</evidence>
<keyword evidence="3" id="KW-0346">Stress response</keyword>
<feature type="domain" description="AP2/ERF" evidence="10">
    <location>
        <begin position="71"/>
        <end position="138"/>
    </location>
</feature>
<dbReference type="PROSITE" id="PS51032">
    <property type="entry name" value="AP2_ERF"/>
    <property type="match status" value="1"/>
</dbReference>
<evidence type="ECO:0000256" key="3">
    <source>
        <dbReference type="ARBA" id="ARBA00023016"/>
    </source>
</evidence>
<dbReference type="OrthoDB" id="550883at2759"/>
<dbReference type="PRINTS" id="PR00367">
    <property type="entry name" value="ETHRSPELEMNT"/>
</dbReference>
<evidence type="ECO:0000259" key="10">
    <source>
        <dbReference type="PROSITE" id="PS51032"/>
    </source>
</evidence>
<evidence type="ECO:0000256" key="2">
    <source>
        <dbReference type="ARBA" id="ARBA00023015"/>
    </source>
</evidence>
<dbReference type="GO" id="GO:0005634">
    <property type="term" value="C:nucleus"/>
    <property type="evidence" value="ECO:0007669"/>
    <property type="project" value="UniProtKB-SubCell"/>
</dbReference>
<protein>
    <recommendedName>
        <fullName evidence="10">AP2/ERF domain-containing protein</fullName>
    </recommendedName>
</protein>
<evidence type="ECO:0000256" key="4">
    <source>
        <dbReference type="ARBA" id="ARBA00023125"/>
    </source>
</evidence>
<dbReference type="CDD" id="cd00018">
    <property type="entry name" value="AP2"/>
    <property type="match status" value="1"/>
</dbReference>
<reference evidence="11 12" key="1">
    <citation type="submission" date="2019-09" db="EMBL/GenBank/DDBJ databases">
        <authorList>
            <person name="Ou C."/>
        </authorList>
    </citation>
    <scope>NUCLEOTIDE SEQUENCE [LARGE SCALE GENOMIC DNA]</scope>
    <source>
        <strain evidence="11">S2</strain>
        <tissue evidence="11">Leaf</tissue>
    </source>
</reference>
<keyword evidence="7" id="KW-0539">Nucleus</keyword>
<dbReference type="GO" id="GO:0000976">
    <property type="term" value="F:transcription cis-regulatory region binding"/>
    <property type="evidence" value="ECO:0007669"/>
    <property type="project" value="TreeGrafter"/>
</dbReference>
<accession>A0A5N5H6Z0</accession>
<dbReference type="Proteomes" id="UP000327157">
    <property type="component" value="Chromosome 4"/>
</dbReference>
<dbReference type="EMBL" id="SMOL01000231">
    <property type="protein sequence ID" value="KAB2621882.1"/>
    <property type="molecule type" value="Genomic_DNA"/>
</dbReference>
<dbReference type="PANTHER" id="PTHR31241">
    <property type="entry name" value="DEHYDRATION-RESPONSIVE ELEMENT-BINDING PROTEIN 2C"/>
    <property type="match status" value="1"/>
</dbReference>
<dbReference type="InterPro" id="IPR016177">
    <property type="entry name" value="DNA-bd_dom_sf"/>
</dbReference>
<dbReference type="SUPFAM" id="SSF54171">
    <property type="entry name" value="DNA-binding domain"/>
    <property type="match status" value="1"/>
</dbReference>
<keyword evidence="5" id="KW-0010">Activator</keyword>
<evidence type="ECO:0000256" key="5">
    <source>
        <dbReference type="ARBA" id="ARBA00023159"/>
    </source>
</evidence>
<evidence type="ECO:0000256" key="1">
    <source>
        <dbReference type="ARBA" id="ARBA00004123"/>
    </source>
</evidence>
<sequence length="496" mass="56171">MESEASGGERKLRKRRNGCDSIEDTLAKWKNYNERLDFGKDVGKKTRRTPAKGSRKGCMRGKGGPENSDCVFRGVRQRTWGKWVAEIREPIRARAGSVPQKKNMRLWLGTFPTAYEAALAYDKAARAMYGALARLNFPDNAVDSKDYYSNSVSSKTPSSHESSLTYNNADEAEGRPAFFEDCVAKEQKQETDCSVSEELLVLRATSREPKVVKCEYETERELVKNDDVFQTGSYGSFDHWGDYLPNEPPVVNFDPVFDRKPCIDLDALEILLRSNYDYLTEVVDGECNRRNGCKPSNDVEVETPAMREAAEKPFPVILESGSHNGLDEKYNYMHGEQINAAENLVTNFEPSEDVEMKLSMTYQELQGGFAETTRLNGHNHDGFIHSYACLDDLDVAYSPIYGINPWNDIGMQKELDDRLDYVHNWPAEETYGIDAAEDQQWGRTHNLPIQLQTQPDLDITGSSNHVEYARLGVDFDSVLFRQSYDSGEMEDQGPPK</sequence>
<proteinExistence type="inferred from homology"/>
<reference evidence="12" key="2">
    <citation type="submission" date="2019-10" db="EMBL/GenBank/DDBJ databases">
        <title>A de novo genome assembly of a pear dwarfing rootstock.</title>
        <authorList>
            <person name="Wang F."/>
            <person name="Wang J."/>
            <person name="Li S."/>
            <person name="Zhang Y."/>
            <person name="Fang M."/>
            <person name="Ma L."/>
            <person name="Zhao Y."/>
            <person name="Jiang S."/>
        </authorList>
    </citation>
    <scope>NUCLEOTIDE SEQUENCE [LARGE SCALE GENOMIC DNA]</scope>
</reference>
<evidence type="ECO:0000256" key="9">
    <source>
        <dbReference type="SAM" id="MobiDB-lite"/>
    </source>
</evidence>
<keyword evidence="2" id="KW-0805">Transcription regulation</keyword>
<organism evidence="11 12">
    <name type="scientific">Pyrus ussuriensis x Pyrus communis</name>
    <dbReference type="NCBI Taxonomy" id="2448454"/>
    <lineage>
        <taxon>Eukaryota</taxon>
        <taxon>Viridiplantae</taxon>
        <taxon>Streptophyta</taxon>
        <taxon>Embryophyta</taxon>
        <taxon>Tracheophyta</taxon>
        <taxon>Spermatophyta</taxon>
        <taxon>Magnoliopsida</taxon>
        <taxon>eudicotyledons</taxon>
        <taxon>Gunneridae</taxon>
        <taxon>Pentapetalae</taxon>
        <taxon>rosids</taxon>
        <taxon>fabids</taxon>
        <taxon>Rosales</taxon>
        <taxon>Rosaceae</taxon>
        <taxon>Amygdaloideae</taxon>
        <taxon>Maleae</taxon>
        <taxon>Pyrus</taxon>
    </lineage>
</organism>
<comment type="subcellular location">
    <subcellularLocation>
        <location evidence="1">Nucleus</location>
    </subcellularLocation>
</comment>
<dbReference type="GO" id="GO:0003700">
    <property type="term" value="F:DNA-binding transcription factor activity"/>
    <property type="evidence" value="ECO:0007669"/>
    <property type="project" value="InterPro"/>
</dbReference>
<dbReference type="Gene3D" id="3.30.730.10">
    <property type="entry name" value="AP2/ERF domain"/>
    <property type="match status" value="1"/>
</dbReference>
<name>A0A5N5H6Z0_9ROSA</name>
<comment type="caution">
    <text evidence="11">The sequence shown here is derived from an EMBL/GenBank/DDBJ whole genome shotgun (WGS) entry which is preliminary data.</text>
</comment>